<feature type="transmembrane region" description="Helical" evidence="1">
    <location>
        <begin position="24"/>
        <end position="41"/>
    </location>
</feature>
<proteinExistence type="predicted"/>
<gene>
    <name evidence="2" type="ORF">ATO11_15960</name>
</gene>
<dbReference type="AlphaFoldDB" id="A0A0L1JLD6"/>
<dbReference type="Proteomes" id="UP000036938">
    <property type="component" value="Unassembled WGS sequence"/>
</dbReference>
<name>A0A0L1JLD6_9RHOB</name>
<evidence type="ECO:0000313" key="2">
    <source>
        <dbReference type="EMBL" id="KNG92527.1"/>
    </source>
</evidence>
<evidence type="ECO:0000313" key="3">
    <source>
        <dbReference type="Proteomes" id="UP000036938"/>
    </source>
</evidence>
<keyword evidence="3" id="KW-1185">Reference proteome</keyword>
<comment type="caution">
    <text evidence="2">The sequence shown here is derived from an EMBL/GenBank/DDBJ whole genome shotgun (WGS) entry which is preliminary data.</text>
</comment>
<protein>
    <submittedName>
        <fullName evidence="2">Uncharacterized protein</fullName>
    </submittedName>
</protein>
<keyword evidence="1" id="KW-0812">Transmembrane</keyword>
<dbReference type="RefSeq" id="WP_050531910.1">
    <property type="nucleotide sequence ID" value="NZ_AQQZ01000008.1"/>
</dbReference>
<keyword evidence="1" id="KW-1133">Transmembrane helix</keyword>
<feature type="transmembrane region" description="Helical" evidence="1">
    <location>
        <begin position="53"/>
        <end position="78"/>
    </location>
</feature>
<organism evidence="2 3">
    <name type="scientific">Pseudaestuariivita atlantica</name>
    <dbReference type="NCBI Taxonomy" id="1317121"/>
    <lineage>
        <taxon>Bacteria</taxon>
        <taxon>Pseudomonadati</taxon>
        <taxon>Pseudomonadota</taxon>
        <taxon>Alphaproteobacteria</taxon>
        <taxon>Rhodobacterales</taxon>
        <taxon>Paracoccaceae</taxon>
        <taxon>Pseudaestuariivita</taxon>
    </lineage>
</organism>
<dbReference type="OrthoDB" id="7836441at2"/>
<dbReference type="EMBL" id="AQQZ01000008">
    <property type="protein sequence ID" value="KNG92527.1"/>
    <property type="molecule type" value="Genomic_DNA"/>
</dbReference>
<evidence type="ECO:0000256" key="1">
    <source>
        <dbReference type="SAM" id="Phobius"/>
    </source>
</evidence>
<dbReference type="STRING" id="1317121.ATO11_15960"/>
<feature type="transmembrane region" description="Helical" evidence="1">
    <location>
        <begin position="84"/>
        <end position="104"/>
    </location>
</feature>
<accession>A0A0L1JLD6</accession>
<keyword evidence="1" id="KW-0472">Membrane</keyword>
<sequence>MEQVNELWAQAQALLPAEWPAIPPWAWVAAVAVLLLVWGWLRRPSARGALKVVARMVLTIFLPLVLLLGVALFALAVVAPIDTALWQVVAGVGLAGAFWLVPVVESARKANAEGQTLMRLLHAEIGAAAAAGGPDDVLSEYGRQMIEIMQANPGFVPMIPAQIEPPVFTAQAARLADLPPRPAAAIAAYYAQDALLRRFVADMRSQAFGQMAGERRVNMYRDYIAMRRAALQLAEEALAAVEKHVKAPRPRAARAGRAGL</sequence>
<reference evidence="2 3" key="1">
    <citation type="journal article" date="2015" name="Int. J. Syst. Evol. Microbiol.">
        <title>Aestuariivita atlantica sp. nov., isolated from deep sea sediment of the Atlantic Ocean.</title>
        <authorList>
            <person name="Li G."/>
            <person name="Lai Q."/>
            <person name="Du Y."/>
            <person name="Liu X."/>
            <person name="Sun F."/>
            <person name="Shao Z."/>
        </authorList>
    </citation>
    <scope>NUCLEOTIDE SEQUENCE [LARGE SCALE GENOMIC DNA]</scope>
    <source>
        <strain evidence="2 3">22II-S11-z3</strain>
    </source>
</reference>